<accession>A0ABX2DN58</accession>
<name>A0ABX2DN58_9BACL</name>
<proteinExistence type="predicted"/>
<dbReference type="Gene3D" id="3.40.50.300">
    <property type="entry name" value="P-loop containing nucleotide triphosphate hydrolases"/>
    <property type="match status" value="1"/>
</dbReference>
<dbReference type="PANTHER" id="PTHR37816:SF3">
    <property type="entry name" value="MODULATES DNA TOPOLOGY"/>
    <property type="match status" value="1"/>
</dbReference>
<dbReference type="PANTHER" id="PTHR37816">
    <property type="entry name" value="YALI0E33011P"/>
    <property type="match status" value="1"/>
</dbReference>
<dbReference type="SUPFAM" id="SSF52540">
    <property type="entry name" value="P-loop containing nucleoside triphosphate hydrolases"/>
    <property type="match status" value="1"/>
</dbReference>
<evidence type="ECO:0000313" key="1">
    <source>
        <dbReference type="EMBL" id="NQX46057.1"/>
    </source>
</evidence>
<gene>
    <name evidence="1" type="ORF">HQN87_12010</name>
</gene>
<comment type="caution">
    <text evidence="1">The sequence shown here is derived from an EMBL/GenBank/DDBJ whole genome shotgun (WGS) entry which is preliminary data.</text>
</comment>
<protein>
    <submittedName>
        <fullName evidence="1">DNA topology modulation protein</fullName>
    </submittedName>
</protein>
<dbReference type="RefSeq" id="WP_173132848.1">
    <property type="nucleotide sequence ID" value="NZ_JABMKX010000006.1"/>
</dbReference>
<reference evidence="1 2" key="1">
    <citation type="submission" date="2020-05" db="EMBL/GenBank/DDBJ databases">
        <title>Paenibacillus glebae, sp. nov., Paenibacillus humi sp. nov., Paenibacillus pedi sp. nov., Paenibacillus terrestris sp. nov. and Paenibacillus terricola sp. nov., isolated from a forest top soil sample.</title>
        <authorList>
            <person name="Qi S."/>
            <person name="Carlier A."/>
            <person name="Cnockaert M."/>
            <person name="Vandamme P."/>
        </authorList>
    </citation>
    <scope>NUCLEOTIDE SEQUENCE [LARGE SCALE GENOMIC DNA]</scope>
    <source>
        <strain evidence="1 2">LMG 29502</strain>
    </source>
</reference>
<dbReference type="NCBIfam" id="NF005994">
    <property type="entry name" value="PRK08118.1"/>
    <property type="match status" value="1"/>
</dbReference>
<keyword evidence="2" id="KW-1185">Reference proteome</keyword>
<dbReference type="InterPro" id="IPR027417">
    <property type="entry name" value="P-loop_NTPase"/>
</dbReference>
<sequence length="174" mass="20282">MNRILILGSGGSGKSTLARQLGGLLDLPVVHLDAHFWNPGWIPKPNGEWEELVRQYTDQGQWIMDGNYSRTMDIRLKRADVIILLDLPRLLCMYRIIKRRVMYHNQSRPDMNEGCPEKLDWAFVRWVWNYKTRSRSSTMERLRQTGSHQEVIIVTSRRQVKELVKSFADAGRSG</sequence>
<organism evidence="1 2">
    <name type="scientific">Paenibacillus tritici</name>
    <dbReference type="NCBI Taxonomy" id="1873425"/>
    <lineage>
        <taxon>Bacteria</taxon>
        <taxon>Bacillati</taxon>
        <taxon>Bacillota</taxon>
        <taxon>Bacilli</taxon>
        <taxon>Bacillales</taxon>
        <taxon>Paenibacillaceae</taxon>
        <taxon>Paenibacillus</taxon>
    </lineage>
</organism>
<dbReference type="EMBL" id="JABMKX010000006">
    <property type="protein sequence ID" value="NQX46057.1"/>
    <property type="molecule type" value="Genomic_DNA"/>
</dbReference>
<evidence type="ECO:0000313" key="2">
    <source>
        <dbReference type="Proteomes" id="UP000711047"/>
    </source>
</evidence>
<dbReference type="Proteomes" id="UP000711047">
    <property type="component" value="Unassembled WGS sequence"/>
</dbReference>
<dbReference type="InterPro" id="IPR052922">
    <property type="entry name" value="Cytidylate_Kinase-2"/>
</dbReference>